<reference evidence="2 3" key="1">
    <citation type="submission" date="2023-12" db="EMBL/GenBank/DDBJ databases">
        <title>Sinomonas terricola sp. nov, isolated from litchi orchard soil in Guangdong, PR China.</title>
        <authorList>
            <person name="Jiaxin W."/>
            <person name="Yang Z."/>
            <person name="Honghui Z."/>
        </authorList>
    </citation>
    <scope>NUCLEOTIDE SEQUENCE [LARGE SCALE GENOMIC DNA]</scope>
    <source>
        <strain evidence="2 3">JGH33</strain>
    </source>
</reference>
<dbReference type="InterPro" id="IPR043168">
    <property type="entry name" value="DegV_C"/>
</dbReference>
<protein>
    <submittedName>
        <fullName evidence="2">DegV family protein</fullName>
    </submittedName>
</protein>
<dbReference type="Gene3D" id="3.30.1180.10">
    <property type="match status" value="1"/>
</dbReference>
<organism evidence="2 3">
    <name type="scientific">Sinomonas terricola</name>
    <dbReference type="NCBI Taxonomy" id="3110330"/>
    <lineage>
        <taxon>Bacteria</taxon>
        <taxon>Bacillati</taxon>
        <taxon>Actinomycetota</taxon>
        <taxon>Actinomycetes</taxon>
        <taxon>Micrococcales</taxon>
        <taxon>Micrococcaceae</taxon>
        <taxon>Sinomonas</taxon>
    </lineage>
</organism>
<sequence>MSERPPAGRRAGRFLGERLSRLRLPERRETPSPKVRTAVVTDSAAALPAEWAKPAGDGAWFEVVPLSVMAGDEIFSDGPEAEAALAIALAEGRPVRTSRPAPGVFERVYRRLGAAGYESVVSIHLSGALSGTVDAARLAAERVDLPVHVIDTRMAGLAEGFAVRAASEAAAAGAGPEAVAEAARAALEGAQVRFFLPSLEQLRRGGRIGAAASWVGTVLAIKPLLAIRDGQIIPIERIRTSARALPRLRELSLDDARRRASPRLAVHYFGNRPEAESLARELAETLADGAEVVVSPLPAVLAAHTGLGVLAIVVSGREAPSTGLPRSP</sequence>
<comment type="caution">
    <text evidence="2">The sequence shown here is derived from an EMBL/GenBank/DDBJ whole genome shotgun (WGS) entry which is preliminary data.</text>
</comment>
<proteinExistence type="predicted"/>
<keyword evidence="3" id="KW-1185">Reference proteome</keyword>
<dbReference type="PANTHER" id="PTHR33434:SF2">
    <property type="entry name" value="FATTY ACID-BINDING PROTEIN TM_1468"/>
    <property type="match status" value="1"/>
</dbReference>
<evidence type="ECO:0000313" key="3">
    <source>
        <dbReference type="Proteomes" id="UP001304769"/>
    </source>
</evidence>
<dbReference type="RefSeq" id="WP_323279192.1">
    <property type="nucleotide sequence ID" value="NZ_JAYGGQ010000008.1"/>
</dbReference>
<dbReference type="PROSITE" id="PS51482">
    <property type="entry name" value="DEGV"/>
    <property type="match status" value="1"/>
</dbReference>
<dbReference type="SUPFAM" id="SSF82549">
    <property type="entry name" value="DAK1/DegV-like"/>
    <property type="match status" value="1"/>
</dbReference>
<name>A0ABU5T6N5_9MICC</name>
<dbReference type="EMBL" id="JAYGGQ010000008">
    <property type="protein sequence ID" value="MEA5455332.1"/>
    <property type="molecule type" value="Genomic_DNA"/>
</dbReference>
<dbReference type="Gene3D" id="3.40.50.10170">
    <property type="match status" value="1"/>
</dbReference>
<accession>A0ABU5T6N5</accession>
<dbReference type="PANTHER" id="PTHR33434">
    <property type="entry name" value="DEGV DOMAIN-CONTAINING PROTEIN DR_1986-RELATED"/>
    <property type="match status" value="1"/>
</dbReference>
<dbReference type="NCBIfam" id="TIGR00762">
    <property type="entry name" value="DegV"/>
    <property type="match status" value="1"/>
</dbReference>
<evidence type="ECO:0000256" key="1">
    <source>
        <dbReference type="ARBA" id="ARBA00023121"/>
    </source>
</evidence>
<keyword evidence="1" id="KW-0446">Lipid-binding</keyword>
<evidence type="ECO:0000313" key="2">
    <source>
        <dbReference type="EMBL" id="MEA5455332.1"/>
    </source>
</evidence>
<dbReference type="InterPro" id="IPR050270">
    <property type="entry name" value="DegV_domain_contain"/>
</dbReference>
<dbReference type="Proteomes" id="UP001304769">
    <property type="component" value="Unassembled WGS sequence"/>
</dbReference>
<dbReference type="InterPro" id="IPR003797">
    <property type="entry name" value="DegV"/>
</dbReference>
<gene>
    <name evidence="2" type="ORF">SPF06_11430</name>
</gene>
<dbReference type="Pfam" id="PF02645">
    <property type="entry name" value="DegV"/>
    <property type="match status" value="1"/>
</dbReference>